<accession>A0ACC1BVW6</accession>
<dbReference type="Proteomes" id="UP001164250">
    <property type="component" value="Chromosome 3"/>
</dbReference>
<dbReference type="EMBL" id="CM047899">
    <property type="protein sequence ID" value="KAJ0103281.1"/>
    <property type="molecule type" value="Genomic_DNA"/>
</dbReference>
<evidence type="ECO:0000313" key="2">
    <source>
        <dbReference type="Proteomes" id="UP001164250"/>
    </source>
</evidence>
<sequence length="104" mass="12187">MKSWFQLFKAARMARGSYWRDPFTASDCKSFEPLGSTSNLLMDGLRKESYYVVAETVLRDYIFVHLDDNYDKFNLLIFMLQKLFSLIDQTSVPDNPDSLQNQEI</sequence>
<proteinExistence type="predicted"/>
<keyword evidence="2" id="KW-1185">Reference proteome</keyword>
<evidence type="ECO:0000313" key="1">
    <source>
        <dbReference type="EMBL" id="KAJ0103281.1"/>
    </source>
</evidence>
<protein>
    <submittedName>
        <fullName evidence="1">Uncharacterized protein</fullName>
    </submittedName>
</protein>
<reference evidence="2" key="1">
    <citation type="journal article" date="2023" name="G3 (Bethesda)">
        <title>Genome assembly and association tests identify interacting loci associated with vigor, precocity, and sex in interspecific pistachio rootstocks.</title>
        <authorList>
            <person name="Palmer W."/>
            <person name="Jacygrad E."/>
            <person name="Sagayaradj S."/>
            <person name="Cavanaugh K."/>
            <person name="Han R."/>
            <person name="Bertier L."/>
            <person name="Beede B."/>
            <person name="Kafkas S."/>
            <person name="Golino D."/>
            <person name="Preece J."/>
            <person name="Michelmore R."/>
        </authorList>
    </citation>
    <scope>NUCLEOTIDE SEQUENCE [LARGE SCALE GENOMIC DNA]</scope>
</reference>
<name>A0ACC1BVW6_9ROSI</name>
<comment type="caution">
    <text evidence="1">The sequence shown here is derived from an EMBL/GenBank/DDBJ whole genome shotgun (WGS) entry which is preliminary data.</text>
</comment>
<gene>
    <name evidence="1" type="ORF">Patl1_05688</name>
</gene>
<organism evidence="1 2">
    <name type="scientific">Pistacia atlantica</name>
    <dbReference type="NCBI Taxonomy" id="434234"/>
    <lineage>
        <taxon>Eukaryota</taxon>
        <taxon>Viridiplantae</taxon>
        <taxon>Streptophyta</taxon>
        <taxon>Embryophyta</taxon>
        <taxon>Tracheophyta</taxon>
        <taxon>Spermatophyta</taxon>
        <taxon>Magnoliopsida</taxon>
        <taxon>eudicotyledons</taxon>
        <taxon>Gunneridae</taxon>
        <taxon>Pentapetalae</taxon>
        <taxon>rosids</taxon>
        <taxon>malvids</taxon>
        <taxon>Sapindales</taxon>
        <taxon>Anacardiaceae</taxon>
        <taxon>Pistacia</taxon>
    </lineage>
</organism>